<comment type="caution">
    <text evidence="3">The sequence shown here is derived from an EMBL/GenBank/DDBJ whole genome shotgun (WGS) entry which is preliminary data.</text>
</comment>
<feature type="region of interest" description="Disordered" evidence="1">
    <location>
        <begin position="1"/>
        <end position="20"/>
    </location>
</feature>
<evidence type="ECO:0000313" key="4">
    <source>
        <dbReference type="Proteomes" id="UP000622580"/>
    </source>
</evidence>
<dbReference type="Pfam" id="PF08241">
    <property type="entry name" value="Methyltransf_11"/>
    <property type="match status" value="1"/>
</dbReference>
<dbReference type="RefSeq" id="WP_215338919.1">
    <property type="nucleotide sequence ID" value="NZ_JAGSGD010000001.1"/>
</dbReference>
<keyword evidence="3" id="KW-0489">Methyltransferase</keyword>
<gene>
    <name evidence="3" type="ORF">JKL49_05790</name>
</gene>
<dbReference type="CDD" id="cd02440">
    <property type="entry name" value="AdoMet_MTases"/>
    <property type="match status" value="1"/>
</dbReference>
<proteinExistence type="predicted"/>
<dbReference type="GO" id="GO:0032259">
    <property type="term" value="P:methylation"/>
    <property type="evidence" value="ECO:0007669"/>
    <property type="project" value="UniProtKB-KW"/>
</dbReference>
<keyword evidence="4" id="KW-1185">Reference proteome</keyword>
<dbReference type="EMBL" id="JAGSGD010000001">
    <property type="protein sequence ID" value="MBR7618895.1"/>
    <property type="molecule type" value="Genomic_DNA"/>
</dbReference>
<protein>
    <submittedName>
        <fullName evidence="3">Class I SAM-dependent methyltransferase</fullName>
    </submittedName>
</protein>
<dbReference type="Proteomes" id="UP000622580">
    <property type="component" value="Unassembled WGS sequence"/>
</dbReference>
<dbReference type="GO" id="GO:0008757">
    <property type="term" value="F:S-adenosylmethionine-dependent methyltransferase activity"/>
    <property type="evidence" value="ECO:0007669"/>
    <property type="project" value="InterPro"/>
</dbReference>
<name>A0A941CY88_9CAUL</name>
<evidence type="ECO:0000259" key="2">
    <source>
        <dbReference type="Pfam" id="PF08241"/>
    </source>
</evidence>
<reference evidence="3" key="1">
    <citation type="submission" date="2021-04" db="EMBL/GenBank/DDBJ databases">
        <title>Draft genome assembly of strain Phenylobacterium sp. 20VBR1 using MiniION and Illumina platforms.</title>
        <authorList>
            <person name="Thomas F.A."/>
            <person name="Krishnan K.P."/>
            <person name="Sinha R.K."/>
        </authorList>
    </citation>
    <scope>NUCLEOTIDE SEQUENCE</scope>
    <source>
        <strain evidence="3">20VBR1</strain>
    </source>
</reference>
<dbReference type="SUPFAM" id="SSF53335">
    <property type="entry name" value="S-adenosyl-L-methionine-dependent methyltransferases"/>
    <property type="match status" value="1"/>
</dbReference>
<accession>A0A941CY88</accession>
<evidence type="ECO:0000313" key="3">
    <source>
        <dbReference type="EMBL" id="MBR7618895.1"/>
    </source>
</evidence>
<keyword evidence="3" id="KW-0808">Transferase</keyword>
<evidence type="ECO:0000256" key="1">
    <source>
        <dbReference type="SAM" id="MobiDB-lite"/>
    </source>
</evidence>
<dbReference type="Gene3D" id="3.40.50.150">
    <property type="entry name" value="Vaccinia Virus protein VP39"/>
    <property type="match status" value="1"/>
</dbReference>
<organism evidence="3 4">
    <name type="scientific">Phenylobacterium glaciei</name>
    <dbReference type="NCBI Taxonomy" id="2803784"/>
    <lineage>
        <taxon>Bacteria</taxon>
        <taxon>Pseudomonadati</taxon>
        <taxon>Pseudomonadota</taxon>
        <taxon>Alphaproteobacteria</taxon>
        <taxon>Caulobacterales</taxon>
        <taxon>Caulobacteraceae</taxon>
        <taxon>Phenylobacterium</taxon>
    </lineage>
</organism>
<dbReference type="InterPro" id="IPR013216">
    <property type="entry name" value="Methyltransf_11"/>
</dbReference>
<sequence length="263" mass="28762">MHADEVSRNNQQGWDRRVEEQDVWTRPVSPEVVARARAGDWSVFLTPNIPVPRDWFGDLDGRDVLGLASGGGQQGPILAAAGAKVTVFDASERQLAQDQAVAARDGLVLTTRQGFMHDLSAFADDSFTLIFHPVSNCFAPEILPVWREAYRVLRPGGALLAGFMNPMVYVFDAAAEDRGELIVKHALPYADITHLPADDLQRLIARDHTVEFSHTLEAQIGGQLQAGFVLTHMFEDRDGGAPANVRSAYFPTCMATRGIKPAA</sequence>
<feature type="domain" description="Methyltransferase type 11" evidence="2">
    <location>
        <begin position="66"/>
        <end position="160"/>
    </location>
</feature>
<dbReference type="AlphaFoldDB" id="A0A941CY88"/>
<dbReference type="InterPro" id="IPR029063">
    <property type="entry name" value="SAM-dependent_MTases_sf"/>
</dbReference>